<dbReference type="Proteomes" id="UP001476247">
    <property type="component" value="Unassembled WGS sequence"/>
</dbReference>
<feature type="transmembrane region" description="Helical" evidence="3">
    <location>
        <begin position="521"/>
        <end position="542"/>
    </location>
</feature>
<reference evidence="5 6" key="1">
    <citation type="submission" date="2024-04" db="EMBL/GenBank/DDBJ databases">
        <title>genome sequences of Mucor flavus KT1a and Helicostylum pulchrum KT1b strains isolation_sourced from the surface of a dry-aged beef.</title>
        <authorList>
            <person name="Toyotome T."/>
            <person name="Hosono M."/>
            <person name="Torimaru M."/>
            <person name="Fukuda K."/>
            <person name="Mikami N."/>
        </authorList>
    </citation>
    <scope>NUCLEOTIDE SEQUENCE [LARGE SCALE GENOMIC DNA]</scope>
    <source>
        <strain evidence="5 6">KT1b</strain>
    </source>
</reference>
<protein>
    <recommendedName>
        <fullName evidence="7">UDP-glycosyltransferases domain-containing protein</fullName>
    </recommendedName>
</protein>
<keyword evidence="3" id="KW-1133">Transmembrane helix</keyword>
<evidence type="ECO:0000256" key="2">
    <source>
        <dbReference type="ARBA" id="ARBA00022679"/>
    </source>
</evidence>
<feature type="chain" id="PRO_5045982822" description="UDP-glycosyltransferases domain-containing protein" evidence="4">
    <location>
        <begin position="22"/>
        <end position="556"/>
    </location>
</feature>
<keyword evidence="6" id="KW-1185">Reference proteome</keyword>
<keyword evidence="2" id="KW-0808">Transferase</keyword>
<evidence type="ECO:0008006" key="7">
    <source>
        <dbReference type="Google" id="ProtNLM"/>
    </source>
</evidence>
<dbReference type="InterPro" id="IPR002213">
    <property type="entry name" value="UDP_glucos_trans"/>
</dbReference>
<evidence type="ECO:0000256" key="1">
    <source>
        <dbReference type="ARBA" id="ARBA00022676"/>
    </source>
</evidence>
<accession>A0ABP9YF05</accession>
<gene>
    <name evidence="5" type="ORF">HPULCUR_011030</name>
</gene>
<dbReference type="PANTHER" id="PTHR48043:SF145">
    <property type="entry name" value="FI06409P-RELATED"/>
    <property type="match status" value="1"/>
</dbReference>
<proteinExistence type="predicted"/>
<keyword evidence="1" id="KW-0328">Glycosyltransferase</keyword>
<keyword evidence="4" id="KW-0732">Signal</keyword>
<feature type="signal peptide" evidence="4">
    <location>
        <begin position="1"/>
        <end position="21"/>
    </location>
</feature>
<dbReference type="SUPFAM" id="SSF53756">
    <property type="entry name" value="UDP-Glycosyltransferase/glycogen phosphorylase"/>
    <property type="match status" value="1"/>
</dbReference>
<dbReference type="CDD" id="cd03784">
    <property type="entry name" value="GT1_Gtf-like"/>
    <property type="match status" value="1"/>
</dbReference>
<evidence type="ECO:0000256" key="4">
    <source>
        <dbReference type="SAM" id="SignalP"/>
    </source>
</evidence>
<dbReference type="InterPro" id="IPR050271">
    <property type="entry name" value="UDP-glycosyltransferase"/>
</dbReference>
<evidence type="ECO:0000313" key="5">
    <source>
        <dbReference type="EMBL" id="GAA5805513.1"/>
    </source>
</evidence>
<dbReference type="Pfam" id="PF00201">
    <property type="entry name" value="UDPGT"/>
    <property type="match status" value="1"/>
</dbReference>
<organism evidence="5 6">
    <name type="scientific">Helicostylum pulchrum</name>
    <dbReference type="NCBI Taxonomy" id="562976"/>
    <lineage>
        <taxon>Eukaryota</taxon>
        <taxon>Fungi</taxon>
        <taxon>Fungi incertae sedis</taxon>
        <taxon>Mucoromycota</taxon>
        <taxon>Mucoromycotina</taxon>
        <taxon>Mucoromycetes</taxon>
        <taxon>Mucorales</taxon>
        <taxon>Mucorineae</taxon>
        <taxon>Mucoraceae</taxon>
        <taxon>Helicostylum</taxon>
    </lineage>
</organism>
<name>A0ABP9YF05_9FUNG</name>
<sequence length="556" mass="63064">MKSFNLVTILILAWIPANVVSENLKPTTNFRTPKNIAFASSGGGSSHHFWVFEILKDMHSRGHSISFFSRGDQLRFAEGYPVKTMKEVGGPSDVLHHHALVLKHIPYHPHPEVTGKGSLQAAMLNYTEGDVFLAEFLEYRSLFKSEKIDLAICDFFSVSCVDAAIISKIPVIATNTVATFADSGAKYIKNRVYDAMDPTTENESLFERVYRDYVRIPLIKRYLLKQSSEAVQLQRKNGLPPTFETGDSRYNHIPKFVNNIFGIELARRHSPLSHMVGPIMRGSYPPLDSTTSEFLNNHKNVAYIAFGQHFNPNKDDVKMFLQTLFTMMDEDIIDGIIWARIDESYIPETIETTKRVYTFDEIADHKDLYLVKWAPQYAILGHPSTSFFLSHGGAGSLHEALYNGVRLFVFPFFGDQPLNARAVERTGIGSFMDNSNLNYDAKDYAEFYRKLHKVAVDPENKIQGTINRYKAYVQISAANAVTRGADLMEESLFASDSDGNLKYRYDVGYDIHWIKRNDIDIYALFGVLVLFILNASLSVWSFSASRYAKLQKLKTI</sequence>
<evidence type="ECO:0000313" key="6">
    <source>
        <dbReference type="Proteomes" id="UP001476247"/>
    </source>
</evidence>
<dbReference type="Gene3D" id="3.40.50.2000">
    <property type="entry name" value="Glycogen Phosphorylase B"/>
    <property type="match status" value="2"/>
</dbReference>
<keyword evidence="3" id="KW-0472">Membrane</keyword>
<keyword evidence="3" id="KW-0812">Transmembrane</keyword>
<dbReference type="EMBL" id="BAABUJ010000046">
    <property type="protein sequence ID" value="GAA5805513.1"/>
    <property type="molecule type" value="Genomic_DNA"/>
</dbReference>
<comment type="caution">
    <text evidence="5">The sequence shown here is derived from an EMBL/GenBank/DDBJ whole genome shotgun (WGS) entry which is preliminary data.</text>
</comment>
<dbReference type="PANTHER" id="PTHR48043">
    <property type="entry name" value="EG:EG0003.4 PROTEIN-RELATED"/>
    <property type="match status" value="1"/>
</dbReference>
<evidence type="ECO:0000256" key="3">
    <source>
        <dbReference type="SAM" id="Phobius"/>
    </source>
</evidence>